<dbReference type="AlphaFoldDB" id="A0A0S2FCH2"/>
<dbReference type="InterPro" id="IPR036388">
    <property type="entry name" value="WH-like_DNA-bd_sf"/>
</dbReference>
<keyword evidence="2" id="KW-0805">Transcription regulation</keyword>
<dbReference type="eggNOG" id="COG0583">
    <property type="taxonomic scope" value="Bacteria"/>
</dbReference>
<sequence length="296" mass="31932">MAHPRINLGSLKVFEAAARALSLTRAAEELNVTQAAVSQQVRQLEAQLGVELFRRLPRGLALTDEGLGLLPVLQEAFDRIDDALDRVGDGLAREVVHVGVVGTFASGWLLPRLADFARRHPAVDVRISTHNNRVDPAGEGLDYAIRYGRGNWPGMESRFLMPAPLTPLCTPSLAAQLRGAAELSRFPLLRSYFVDDWRLWFEAAQVVPNGPVNGPIFDSSVTMVQCALQGLGIALAPPAMFEREIAEGRLLQPFEPMLDAGGYWLTRLALKPASAGATAFAAWLEGECGGPAGDSA</sequence>
<keyword evidence="8" id="KW-1185">Reference proteome</keyword>
<keyword evidence="5" id="KW-0804">Transcription</keyword>
<dbReference type="OrthoDB" id="5526340at2"/>
<dbReference type="Pfam" id="PF00126">
    <property type="entry name" value="HTH_1"/>
    <property type="match status" value="1"/>
</dbReference>
<name>A0A0S2FCH2_LYSAN</name>
<dbReference type="KEGG" id="laq:GLA29479_90"/>
<keyword evidence="3" id="KW-0238">DNA-binding</keyword>
<evidence type="ECO:0000313" key="8">
    <source>
        <dbReference type="Proteomes" id="UP000060787"/>
    </source>
</evidence>
<dbReference type="SUPFAM" id="SSF53850">
    <property type="entry name" value="Periplasmic binding protein-like II"/>
    <property type="match status" value="1"/>
</dbReference>
<evidence type="ECO:0000259" key="6">
    <source>
        <dbReference type="PROSITE" id="PS50931"/>
    </source>
</evidence>
<dbReference type="GO" id="GO:0006351">
    <property type="term" value="P:DNA-templated transcription"/>
    <property type="evidence" value="ECO:0007669"/>
    <property type="project" value="TreeGrafter"/>
</dbReference>
<feature type="domain" description="HTH lysR-type" evidence="6">
    <location>
        <begin position="6"/>
        <end position="63"/>
    </location>
</feature>
<dbReference type="Gene3D" id="3.40.190.10">
    <property type="entry name" value="Periplasmic binding protein-like II"/>
    <property type="match status" value="2"/>
</dbReference>
<dbReference type="PRINTS" id="PR00039">
    <property type="entry name" value="HTHLYSR"/>
</dbReference>
<evidence type="ECO:0000256" key="1">
    <source>
        <dbReference type="ARBA" id="ARBA00009437"/>
    </source>
</evidence>
<dbReference type="SUPFAM" id="SSF46785">
    <property type="entry name" value="Winged helix' DNA-binding domain"/>
    <property type="match status" value="1"/>
</dbReference>
<evidence type="ECO:0000256" key="3">
    <source>
        <dbReference type="ARBA" id="ARBA00023125"/>
    </source>
</evidence>
<evidence type="ECO:0000313" key="7">
    <source>
        <dbReference type="EMBL" id="ALN81226.1"/>
    </source>
</evidence>
<dbReference type="InterPro" id="IPR036390">
    <property type="entry name" value="WH_DNA-bd_sf"/>
</dbReference>
<proteinExistence type="inferred from homology"/>
<dbReference type="InterPro" id="IPR000847">
    <property type="entry name" value="LysR_HTH_N"/>
</dbReference>
<dbReference type="PANTHER" id="PTHR30537:SF70">
    <property type="entry name" value="HTH-TYPE TRANSCRIPTIONAL ACTIVATOR AMPR"/>
    <property type="match status" value="1"/>
</dbReference>
<gene>
    <name evidence="7" type="primary">ampR</name>
    <name evidence="7" type="ORF">LA76x_3098</name>
</gene>
<dbReference type="InterPro" id="IPR005119">
    <property type="entry name" value="LysR_subst-bd"/>
</dbReference>
<evidence type="ECO:0000256" key="2">
    <source>
        <dbReference type="ARBA" id="ARBA00023015"/>
    </source>
</evidence>
<comment type="similarity">
    <text evidence="1">Belongs to the LysR transcriptional regulatory family.</text>
</comment>
<dbReference type="STRING" id="84531.LA76x_3098"/>
<protein>
    <submittedName>
        <fullName evidence="7">HTH-type transcriptional activator AmpR</fullName>
    </submittedName>
</protein>
<dbReference type="PATRIC" id="fig|84531.7.peg.93"/>
<dbReference type="PANTHER" id="PTHR30537">
    <property type="entry name" value="HTH-TYPE TRANSCRIPTIONAL REGULATOR"/>
    <property type="match status" value="1"/>
</dbReference>
<dbReference type="Proteomes" id="UP000060787">
    <property type="component" value="Chromosome"/>
</dbReference>
<dbReference type="PROSITE" id="PS50931">
    <property type="entry name" value="HTH_LYSR"/>
    <property type="match status" value="1"/>
</dbReference>
<accession>A0A0S2FCH2</accession>
<reference evidence="7 8" key="1">
    <citation type="journal article" date="2015" name="BMC Genomics">
        <title>Comparative genomics and metabolic profiling of the genus Lysobacter.</title>
        <authorList>
            <person name="de Bruijn I."/>
            <person name="Cheng X."/>
            <person name="de Jager V."/>
            <person name="Exposito R.G."/>
            <person name="Watrous J."/>
            <person name="Patel N."/>
            <person name="Postma J."/>
            <person name="Dorrestein P.C."/>
            <person name="Kobayashi D."/>
            <person name="Raaijmakers J.M."/>
        </authorList>
    </citation>
    <scope>NUCLEOTIDE SEQUENCE [LARGE SCALE GENOMIC DNA]</scope>
    <source>
        <strain evidence="7 8">76</strain>
    </source>
</reference>
<dbReference type="KEGG" id="lab:LA76x_3098"/>
<dbReference type="Gene3D" id="1.10.10.10">
    <property type="entry name" value="Winged helix-like DNA-binding domain superfamily/Winged helix DNA-binding domain"/>
    <property type="match status" value="1"/>
</dbReference>
<evidence type="ECO:0000256" key="5">
    <source>
        <dbReference type="ARBA" id="ARBA00023163"/>
    </source>
</evidence>
<evidence type="ECO:0000256" key="4">
    <source>
        <dbReference type="ARBA" id="ARBA00023159"/>
    </source>
</evidence>
<dbReference type="GO" id="GO:0043565">
    <property type="term" value="F:sequence-specific DNA binding"/>
    <property type="evidence" value="ECO:0007669"/>
    <property type="project" value="TreeGrafter"/>
</dbReference>
<keyword evidence="4" id="KW-0010">Activator</keyword>
<dbReference type="FunFam" id="1.10.10.10:FF:000038">
    <property type="entry name" value="Glycine cleavage system transcriptional activator"/>
    <property type="match status" value="1"/>
</dbReference>
<dbReference type="InterPro" id="IPR058163">
    <property type="entry name" value="LysR-type_TF_proteobact-type"/>
</dbReference>
<dbReference type="EMBL" id="CP011129">
    <property type="protein sequence ID" value="ALN81226.1"/>
    <property type="molecule type" value="Genomic_DNA"/>
</dbReference>
<organism evidence="7 8">
    <name type="scientific">Lysobacter antibioticus</name>
    <dbReference type="NCBI Taxonomy" id="84531"/>
    <lineage>
        <taxon>Bacteria</taxon>
        <taxon>Pseudomonadati</taxon>
        <taxon>Pseudomonadota</taxon>
        <taxon>Gammaproteobacteria</taxon>
        <taxon>Lysobacterales</taxon>
        <taxon>Lysobacteraceae</taxon>
        <taxon>Lysobacter</taxon>
    </lineage>
</organism>
<dbReference type="Pfam" id="PF03466">
    <property type="entry name" value="LysR_substrate"/>
    <property type="match status" value="1"/>
</dbReference>
<dbReference type="RefSeq" id="WP_057918331.1">
    <property type="nucleotide sequence ID" value="NZ_CP011129.1"/>
</dbReference>
<dbReference type="GO" id="GO:0003700">
    <property type="term" value="F:DNA-binding transcription factor activity"/>
    <property type="evidence" value="ECO:0007669"/>
    <property type="project" value="InterPro"/>
</dbReference>